<dbReference type="AlphaFoldDB" id="A0ABD1TZ14"/>
<protein>
    <submittedName>
        <fullName evidence="2">Uncharacterized protein</fullName>
    </submittedName>
</protein>
<name>A0ABD1TZ14_9LAMI</name>
<sequence>MAVAIIAGDDENISKIEGFNLSRCDPIFCRPSLELQKEAQNFYASRLCHARHPLFFGPELYLSLAPRLLATAQESGRDGVHGKLVVGSDGVEEVDPRTSSDISTTVAEEKEG</sequence>
<evidence type="ECO:0000256" key="1">
    <source>
        <dbReference type="SAM" id="MobiDB-lite"/>
    </source>
</evidence>
<evidence type="ECO:0000313" key="3">
    <source>
        <dbReference type="Proteomes" id="UP001604336"/>
    </source>
</evidence>
<organism evidence="2 3">
    <name type="scientific">Abeliophyllum distichum</name>
    <dbReference type="NCBI Taxonomy" id="126358"/>
    <lineage>
        <taxon>Eukaryota</taxon>
        <taxon>Viridiplantae</taxon>
        <taxon>Streptophyta</taxon>
        <taxon>Embryophyta</taxon>
        <taxon>Tracheophyta</taxon>
        <taxon>Spermatophyta</taxon>
        <taxon>Magnoliopsida</taxon>
        <taxon>eudicotyledons</taxon>
        <taxon>Gunneridae</taxon>
        <taxon>Pentapetalae</taxon>
        <taxon>asterids</taxon>
        <taxon>lamiids</taxon>
        <taxon>Lamiales</taxon>
        <taxon>Oleaceae</taxon>
        <taxon>Forsythieae</taxon>
        <taxon>Abeliophyllum</taxon>
    </lineage>
</organism>
<accession>A0ABD1TZ14</accession>
<feature type="compositionally biased region" description="Polar residues" evidence="1">
    <location>
        <begin position="97"/>
        <end position="106"/>
    </location>
</feature>
<feature type="region of interest" description="Disordered" evidence="1">
    <location>
        <begin position="88"/>
        <end position="112"/>
    </location>
</feature>
<dbReference type="EMBL" id="JBFOLK010000004">
    <property type="protein sequence ID" value="KAL2517979.1"/>
    <property type="molecule type" value="Genomic_DNA"/>
</dbReference>
<keyword evidence="3" id="KW-1185">Reference proteome</keyword>
<gene>
    <name evidence="2" type="ORF">Adt_14226</name>
</gene>
<reference evidence="3" key="1">
    <citation type="submission" date="2024-07" db="EMBL/GenBank/DDBJ databases">
        <title>Two chromosome-level genome assemblies of Korean endemic species Abeliophyllum distichum and Forsythia ovata (Oleaceae).</title>
        <authorList>
            <person name="Jang H."/>
        </authorList>
    </citation>
    <scope>NUCLEOTIDE SEQUENCE [LARGE SCALE GENOMIC DNA]</scope>
</reference>
<dbReference type="Proteomes" id="UP001604336">
    <property type="component" value="Unassembled WGS sequence"/>
</dbReference>
<proteinExistence type="predicted"/>
<evidence type="ECO:0000313" key="2">
    <source>
        <dbReference type="EMBL" id="KAL2517979.1"/>
    </source>
</evidence>
<comment type="caution">
    <text evidence="2">The sequence shown here is derived from an EMBL/GenBank/DDBJ whole genome shotgun (WGS) entry which is preliminary data.</text>
</comment>